<evidence type="ECO:0000256" key="1">
    <source>
        <dbReference type="SAM" id="MobiDB-lite"/>
    </source>
</evidence>
<reference evidence="2 3" key="1">
    <citation type="submission" date="2019-07" db="EMBL/GenBank/DDBJ databases">
        <title>Draft genome assembly of a fouling barnacle, Amphibalanus amphitrite (Darwin, 1854): The first reference genome for Thecostraca.</title>
        <authorList>
            <person name="Kim W."/>
        </authorList>
    </citation>
    <scope>NUCLEOTIDE SEQUENCE [LARGE SCALE GENOMIC DNA]</scope>
    <source>
        <strain evidence="2">SNU_AA5</strain>
        <tissue evidence="2">Soma without cirri and trophi</tissue>
    </source>
</reference>
<name>A0A6A4VLA8_AMPAM</name>
<feature type="compositionally biased region" description="Polar residues" evidence="1">
    <location>
        <begin position="85"/>
        <end position="94"/>
    </location>
</feature>
<evidence type="ECO:0000313" key="3">
    <source>
        <dbReference type="Proteomes" id="UP000440578"/>
    </source>
</evidence>
<gene>
    <name evidence="2" type="ORF">FJT64_009847</name>
</gene>
<comment type="caution">
    <text evidence="2">The sequence shown here is derived from an EMBL/GenBank/DDBJ whole genome shotgun (WGS) entry which is preliminary data.</text>
</comment>
<organism evidence="2 3">
    <name type="scientific">Amphibalanus amphitrite</name>
    <name type="common">Striped barnacle</name>
    <name type="synonym">Balanus amphitrite</name>
    <dbReference type="NCBI Taxonomy" id="1232801"/>
    <lineage>
        <taxon>Eukaryota</taxon>
        <taxon>Metazoa</taxon>
        <taxon>Ecdysozoa</taxon>
        <taxon>Arthropoda</taxon>
        <taxon>Crustacea</taxon>
        <taxon>Multicrustacea</taxon>
        <taxon>Cirripedia</taxon>
        <taxon>Thoracica</taxon>
        <taxon>Thoracicalcarea</taxon>
        <taxon>Balanomorpha</taxon>
        <taxon>Balanoidea</taxon>
        <taxon>Balanidae</taxon>
        <taxon>Amphibalaninae</taxon>
        <taxon>Amphibalanus</taxon>
    </lineage>
</organism>
<accession>A0A6A4VLA8</accession>
<dbReference type="Proteomes" id="UP000440578">
    <property type="component" value="Unassembled WGS sequence"/>
</dbReference>
<sequence length="119" mass="13082">MSAAAERDSKEPYSSDTDESEEQQSPPDDVDHEDGEDGEGEEEDIGGLTEAERQEMERLNSQLDFLNMALDEFEEKNSNLQQRLLDFLSQNSSTESEKPTAAGSDSDKNEGATDSTGKS</sequence>
<protein>
    <submittedName>
        <fullName evidence="2">Uncharacterized protein</fullName>
    </submittedName>
</protein>
<feature type="region of interest" description="Disordered" evidence="1">
    <location>
        <begin position="85"/>
        <end position="119"/>
    </location>
</feature>
<feature type="compositionally biased region" description="Acidic residues" evidence="1">
    <location>
        <begin position="16"/>
        <end position="45"/>
    </location>
</feature>
<keyword evidence="3" id="KW-1185">Reference proteome</keyword>
<dbReference type="Pfam" id="PF03670">
    <property type="entry name" value="UPF0184"/>
    <property type="match status" value="1"/>
</dbReference>
<feature type="compositionally biased region" description="Basic and acidic residues" evidence="1">
    <location>
        <begin position="1"/>
        <end position="13"/>
    </location>
</feature>
<dbReference type="OrthoDB" id="10050612at2759"/>
<feature type="region of interest" description="Disordered" evidence="1">
    <location>
        <begin position="1"/>
        <end position="58"/>
    </location>
</feature>
<dbReference type="AlphaFoldDB" id="A0A6A4VLA8"/>
<proteinExistence type="predicted"/>
<dbReference type="EMBL" id="VIIS01001837">
    <property type="protein sequence ID" value="KAF0292110.1"/>
    <property type="molecule type" value="Genomic_DNA"/>
</dbReference>
<evidence type="ECO:0000313" key="2">
    <source>
        <dbReference type="EMBL" id="KAF0292110.1"/>
    </source>
</evidence>